<accession>A0ABQ9IMF8</accession>
<name>A0ABQ9IMF8_9NEOP</name>
<protein>
    <submittedName>
        <fullName evidence="2">Uncharacterized protein</fullName>
    </submittedName>
</protein>
<organism evidence="2 3">
    <name type="scientific">Dryococelus australis</name>
    <dbReference type="NCBI Taxonomy" id="614101"/>
    <lineage>
        <taxon>Eukaryota</taxon>
        <taxon>Metazoa</taxon>
        <taxon>Ecdysozoa</taxon>
        <taxon>Arthropoda</taxon>
        <taxon>Hexapoda</taxon>
        <taxon>Insecta</taxon>
        <taxon>Pterygota</taxon>
        <taxon>Neoptera</taxon>
        <taxon>Polyneoptera</taxon>
        <taxon>Phasmatodea</taxon>
        <taxon>Verophasmatodea</taxon>
        <taxon>Anareolatae</taxon>
        <taxon>Phasmatidae</taxon>
        <taxon>Eurycanthinae</taxon>
        <taxon>Dryococelus</taxon>
    </lineage>
</organism>
<evidence type="ECO:0000256" key="1">
    <source>
        <dbReference type="SAM" id="MobiDB-lite"/>
    </source>
</evidence>
<reference evidence="2 3" key="1">
    <citation type="submission" date="2023-02" db="EMBL/GenBank/DDBJ databases">
        <title>LHISI_Scaffold_Assembly.</title>
        <authorList>
            <person name="Stuart O.P."/>
            <person name="Cleave R."/>
            <person name="Magrath M.J.L."/>
            <person name="Mikheyev A.S."/>
        </authorList>
    </citation>
    <scope>NUCLEOTIDE SEQUENCE [LARGE SCALE GENOMIC DNA]</scope>
    <source>
        <strain evidence="2">Daus_M_001</strain>
        <tissue evidence="2">Leg muscle</tissue>
    </source>
</reference>
<gene>
    <name evidence="2" type="ORF">PR048_003221</name>
</gene>
<keyword evidence="3" id="KW-1185">Reference proteome</keyword>
<proteinExistence type="predicted"/>
<dbReference type="Proteomes" id="UP001159363">
    <property type="component" value="Chromosome 1"/>
</dbReference>
<feature type="region of interest" description="Disordered" evidence="1">
    <location>
        <begin position="172"/>
        <end position="197"/>
    </location>
</feature>
<feature type="region of interest" description="Disordered" evidence="1">
    <location>
        <begin position="217"/>
        <end position="240"/>
    </location>
</feature>
<dbReference type="EMBL" id="JARBHB010000001">
    <property type="protein sequence ID" value="KAJ8897868.1"/>
    <property type="molecule type" value="Genomic_DNA"/>
</dbReference>
<evidence type="ECO:0000313" key="3">
    <source>
        <dbReference type="Proteomes" id="UP001159363"/>
    </source>
</evidence>
<comment type="caution">
    <text evidence="2">The sequence shown here is derived from an EMBL/GenBank/DDBJ whole genome shotgun (WGS) entry which is preliminary data.</text>
</comment>
<feature type="compositionally biased region" description="Basic and acidic residues" evidence="1">
    <location>
        <begin position="221"/>
        <end position="232"/>
    </location>
</feature>
<sequence>MVDILSWSTIVLGRHTLSIPRWPLAAGAISMLVFHQGEPGSIPGRVTGFSQVGIVPDDDVGRRVSSGISRLPHPPLQRRSIFTSITPSLSKVILAQAMNFSEATGQVCDLCRLKRSEAYHLTNWRASYRLAPQAAGRFSSATLLTAAKDRYTRIPAAAVLAAEAFPADQLQVSRRRARTTHSPCPRPYTVTSTGVPSKSAARHTLVTRLSSFPTRSRHARRVDLRAKPDTSGRARARRNTGCRLPSSHCLDPSGLCTAAVVMAVTNLVSARIRRGIKKKKTCPNTASRAVKQLRLFCLAFFTGTDVGDVPSFCSRKIIETHVTAGACPPSTYLRSCSCYDAALDIHDAQGQLQVSYESGEAEVVVFYLKLMRKAWLLPESVFRLWECSPQGNRAIIFTAVIILAALIADEKEFHRRVFEIDVFQRHYYTCVQCADLRKEHKLQMRAVECFQDATYCHRYTQCNENTASQFKALRLAAMAYLKCVAESTLWLPRFSFSNAEKQLKVGGNFKVAAWLKEFCTSEAQNRGSARGGRDIQVQCSIGSCFMYFNVKFHGWRAAAEARRAPPATVESQVCGTCSYRALWEFRSATTPMMSVLGGGNVSWGAGGVAECARIPRGFASRGHFRPRGSRTLGRVSINSRLRPTLTDVERLGEIAGTSPPPPPGRASPLPAFPLPAISSRPGQLRAAPISDGSPALAWRRRFLRPERDSRTRKPPVVRELSPTLALVLERTPRYELLVLIPAVLENTRGNKTRAEKAGMENEQETGVALMDKARQRTVENRVSGEQAKLRYQELMRVTFADRCKMQTKVAKLLDMERDLNPMSDMLSARPLCKVSSGVPTPASSRSNFLARLKVGGDVRGFPSPSSRKSQAELAMGGRPGLTVVPARQVRPDDLKMDEEGGGNGTTELRPSPWVKSPSPTAATLPLHLDRSERGGVHRWDTPLAARYLPPQRRPPLIIIVVVSRTNRTRRAFAVPPPLPPLTRAVPTAPRARVRASAALGSVRSGRELGPHPRPASSAHRARINPRRASLLLLFTRARGRQPCASSRHGLSSTRTWLPLPIDVAVAMEMGDESWEHHVSLMQMGCGQDHEQVNHDYLQQAEEVRRALARRKAEVAVFSRVVFLEASGIEVRQVRDGIQVVVCGVGRRDVHTAR</sequence>
<feature type="region of interest" description="Disordered" evidence="1">
    <location>
        <begin position="893"/>
        <end position="919"/>
    </location>
</feature>
<evidence type="ECO:0000313" key="2">
    <source>
        <dbReference type="EMBL" id="KAJ8897868.1"/>
    </source>
</evidence>